<keyword evidence="8 10" id="KW-0460">Magnesium</keyword>
<evidence type="ECO:0000256" key="13">
    <source>
        <dbReference type="RuleBase" id="RU003785"/>
    </source>
</evidence>
<evidence type="ECO:0000256" key="9">
    <source>
        <dbReference type="ARBA" id="ARBA00049563"/>
    </source>
</evidence>
<evidence type="ECO:0000256" key="10">
    <source>
        <dbReference type="HAMAP-Rule" id="MF_00185"/>
    </source>
</evidence>
<gene>
    <name evidence="10 14" type="primary">miaA</name>
    <name evidence="14" type="ORF">GCM10009430_18430</name>
</gene>
<evidence type="ECO:0000256" key="3">
    <source>
        <dbReference type="ARBA" id="ARBA00005842"/>
    </source>
</evidence>
<name>A0ABP3U078_9FLAO</name>
<feature type="site" description="Interaction with substrate tRNA" evidence="10">
    <location>
        <position position="124"/>
    </location>
</feature>
<sequence>MINNTLIVVVGPTAIGKTSLSIKLAKHFNCEIVSADSRQFYKEMQIGTAVPSSEELLQAKHHFIQHKSIHENYSVGDFEKDAINKLDSLFATNNYAILVGGSGLYVDAVTKGLDSFPEVRTDVREQLQKVHKKEGIIYLQNQLKKLDPVYYDKVDIHNTHRVMRALEICISTNKPYSSFITQPKKKRSFKIIKIGITAERPTIYDRINQRVDIMVEEGLLTEVKSLYPYKELNALNTVGYKEIFNYMDGVWDLDFAISEIKKNTRRFAKRQLTWFRKDEEIHWFDYVTSREHIVEKIQNFSQNKNN</sequence>
<protein>
    <recommendedName>
        <fullName evidence="10">tRNA dimethylallyltransferase</fullName>
        <ecNumber evidence="10">2.5.1.75</ecNumber>
    </recommendedName>
    <alternativeName>
        <fullName evidence="10">Dimethylallyl diphosphate:tRNA dimethylallyltransferase</fullName>
        <shortName evidence="10">DMAPP:tRNA dimethylallyltransferase</shortName>
        <shortName evidence="10">DMATase</shortName>
    </alternativeName>
    <alternativeName>
        <fullName evidence="10">Isopentenyl-diphosphate:tRNA isopentenyltransferase</fullName>
        <shortName evidence="10">IPP transferase</shortName>
        <shortName evidence="10">IPPT</shortName>
        <shortName evidence="10">IPTase</shortName>
    </alternativeName>
</protein>
<evidence type="ECO:0000256" key="5">
    <source>
        <dbReference type="ARBA" id="ARBA00022694"/>
    </source>
</evidence>
<comment type="cofactor">
    <cofactor evidence="1 10">
        <name>Mg(2+)</name>
        <dbReference type="ChEBI" id="CHEBI:18420"/>
    </cofactor>
</comment>
<organism evidence="14 15">
    <name type="scientific">Aquimarina litoralis</name>
    <dbReference type="NCBI Taxonomy" id="584605"/>
    <lineage>
        <taxon>Bacteria</taxon>
        <taxon>Pseudomonadati</taxon>
        <taxon>Bacteroidota</taxon>
        <taxon>Flavobacteriia</taxon>
        <taxon>Flavobacteriales</taxon>
        <taxon>Flavobacteriaceae</taxon>
        <taxon>Aquimarina</taxon>
    </lineage>
</organism>
<keyword evidence="6 10" id="KW-0547">Nucleotide-binding</keyword>
<feature type="binding site" evidence="10">
    <location>
        <begin position="11"/>
        <end position="18"/>
    </location>
    <ligand>
        <name>ATP</name>
        <dbReference type="ChEBI" id="CHEBI:30616"/>
    </ligand>
</feature>
<dbReference type="NCBIfam" id="TIGR00174">
    <property type="entry name" value="miaA"/>
    <property type="match status" value="1"/>
</dbReference>
<dbReference type="HAMAP" id="MF_00185">
    <property type="entry name" value="IPP_trans"/>
    <property type="match status" value="1"/>
</dbReference>
<dbReference type="PANTHER" id="PTHR11088">
    <property type="entry name" value="TRNA DIMETHYLALLYLTRANSFERASE"/>
    <property type="match status" value="1"/>
</dbReference>
<dbReference type="PANTHER" id="PTHR11088:SF60">
    <property type="entry name" value="TRNA DIMETHYLALLYLTRANSFERASE"/>
    <property type="match status" value="1"/>
</dbReference>
<feature type="binding site" evidence="10">
    <location>
        <begin position="13"/>
        <end position="18"/>
    </location>
    <ligand>
        <name>substrate</name>
    </ligand>
</feature>
<evidence type="ECO:0000313" key="14">
    <source>
        <dbReference type="EMBL" id="GAA0719406.1"/>
    </source>
</evidence>
<evidence type="ECO:0000256" key="6">
    <source>
        <dbReference type="ARBA" id="ARBA00022741"/>
    </source>
</evidence>
<feature type="region of interest" description="Interaction with substrate tRNA" evidence="10">
    <location>
        <begin position="36"/>
        <end position="39"/>
    </location>
</feature>
<accession>A0ABP3U078</accession>
<dbReference type="InterPro" id="IPR039657">
    <property type="entry name" value="Dimethylallyltransferase"/>
</dbReference>
<evidence type="ECO:0000256" key="8">
    <source>
        <dbReference type="ARBA" id="ARBA00022842"/>
    </source>
</evidence>
<reference evidence="15" key="1">
    <citation type="journal article" date="2019" name="Int. J. Syst. Evol. Microbiol.">
        <title>The Global Catalogue of Microorganisms (GCM) 10K type strain sequencing project: providing services to taxonomists for standard genome sequencing and annotation.</title>
        <authorList>
            <consortium name="The Broad Institute Genomics Platform"/>
            <consortium name="The Broad Institute Genome Sequencing Center for Infectious Disease"/>
            <person name="Wu L."/>
            <person name="Ma J."/>
        </authorList>
    </citation>
    <scope>NUCLEOTIDE SEQUENCE [LARGE SCALE GENOMIC DNA]</scope>
    <source>
        <strain evidence="15">JCM 15974</strain>
    </source>
</reference>
<evidence type="ECO:0000256" key="4">
    <source>
        <dbReference type="ARBA" id="ARBA00022679"/>
    </source>
</evidence>
<comment type="caution">
    <text evidence="10">Lacks conserved residue(s) required for the propagation of feature annotation.</text>
</comment>
<evidence type="ECO:0000256" key="2">
    <source>
        <dbReference type="ARBA" id="ARBA00003213"/>
    </source>
</evidence>
<comment type="function">
    <text evidence="2 10 12">Catalyzes the transfer of a dimethylallyl group onto the adenine at position 37 in tRNAs that read codons beginning with uridine, leading to the formation of N6-(dimethylallyl)adenosine (i(6)A).</text>
</comment>
<dbReference type="Pfam" id="PF01715">
    <property type="entry name" value="IPPT"/>
    <property type="match status" value="1"/>
</dbReference>
<feature type="site" description="Interaction with substrate tRNA" evidence="10">
    <location>
        <position position="102"/>
    </location>
</feature>
<evidence type="ECO:0000256" key="12">
    <source>
        <dbReference type="RuleBase" id="RU003784"/>
    </source>
</evidence>
<dbReference type="Proteomes" id="UP001501758">
    <property type="component" value="Unassembled WGS sequence"/>
</dbReference>
<proteinExistence type="inferred from homology"/>
<comment type="similarity">
    <text evidence="3 10 13">Belongs to the IPP transferase family.</text>
</comment>
<dbReference type="SUPFAM" id="SSF52540">
    <property type="entry name" value="P-loop containing nucleoside triphosphate hydrolases"/>
    <property type="match status" value="2"/>
</dbReference>
<dbReference type="InterPro" id="IPR027417">
    <property type="entry name" value="P-loop_NTPase"/>
</dbReference>
<dbReference type="Gene3D" id="1.10.20.140">
    <property type="match status" value="1"/>
</dbReference>
<dbReference type="InterPro" id="IPR018022">
    <property type="entry name" value="IPT"/>
</dbReference>
<dbReference type="Gene3D" id="3.40.50.300">
    <property type="entry name" value="P-loop containing nucleotide triphosphate hydrolases"/>
    <property type="match status" value="1"/>
</dbReference>
<dbReference type="EC" id="2.5.1.75" evidence="10"/>
<evidence type="ECO:0000256" key="1">
    <source>
        <dbReference type="ARBA" id="ARBA00001946"/>
    </source>
</evidence>
<evidence type="ECO:0000313" key="15">
    <source>
        <dbReference type="Proteomes" id="UP001501758"/>
    </source>
</evidence>
<comment type="subunit">
    <text evidence="10">Monomer.</text>
</comment>
<keyword evidence="5 10" id="KW-0819">tRNA processing</keyword>
<comment type="caution">
    <text evidence="14">The sequence shown here is derived from an EMBL/GenBank/DDBJ whole genome shotgun (WGS) entry which is preliminary data.</text>
</comment>
<keyword evidence="4 10" id="KW-0808">Transferase</keyword>
<comment type="catalytic activity">
    <reaction evidence="9 10 11">
        <text>adenosine(37) in tRNA + dimethylallyl diphosphate = N(6)-dimethylallyladenosine(37) in tRNA + diphosphate</text>
        <dbReference type="Rhea" id="RHEA:26482"/>
        <dbReference type="Rhea" id="RHEA-COMP:10162"/>
        <dbReference type="Rhea" id="RHEA-COMP:10375"/>
        <dbReference type="ChEBI" id="CHEBI:33019"/>
        <dbReference type="ChEBI" id="CHEBI:57623"/>
        <dbReference type="ChEBI" id="CHEBI:74411"/>
        <dbReference type="ChEBI" id="CHEBI:74415"/>
        <dbReference type="EC" id="2.5.1.75"/>
    </reaction>
</comment>
<keyword evidence="7 10" id="KW-0067">ATP-binding</keyword>
<dbReference type="RefSeq" id="WP_343912040.1">
    <property type="nucleotide sequence ID" value="NZ_BAAAGE010000002.1"/>
</dbReference>
<keyword evidence="15" id="KW-1185">Reference proteome</keyword>
<evidence type="ECO:0000256" key="7">
    <source>
        <dbReference type="ARBA" id="ARBA00022840"/>
    </source>
</evidence>
<evidence type="ECO:0000256" key="11">
    <source>
        <dbReference type="RuleBase" id="RU003783"/>
    </source>
</evidence>
<dbReference type="EMBL" id="BAAAGE010000002">
    <property type="protein sequence ID" value="GAA0719406.1"/>
    <property type="molecule type" value="Genomic_DNA"/>
</dbReference>